<feature type="compositionally biased region" description="Polar residues" evidence="1">
    <location>
        <begin position="1"/>
        <end position="13"/>
    </location>
</feature>
<protein>
    <submittedName>
        <fullName evidence="2">Uncharacterized protein</fullName>
    </submittedName>
</protein>
<dbReference type="EMBL" id="HACG01052168">
    <property type="protein sequence ID" value="CEK99039.1"/>
    <property type="molecule type" value="Transcribed_RNA"/>
</dbReference>
<dbReference type="AlphaFoldDB" id="A0A0B7C0R3"/>
<proteinExistence type="predicted"/>
<sequence>HGNTHIHNPSPQIGLQGRRGHSQPRATPPLEPVICNYSALPTNVTSPVHRTHVGVSKVGVPLGHCSDTNISVNSKVHIHAGNTREAAVESGDGGRFGSG</sequence>
<name>A0A0B7C0R3_9EUPU</name>
<gene>
    <name evidence="2" type="primary">ORF220250</name>
</gene>
<evidence type="ECO:0000313" key="2">
    <source>
        <dbReference type="EMBL" id="CEK99039.1"/>
    </source>
</evidence>
<accession>A0A0B7C0R3</accession>
<organism evidence="2">
    <name type="scientific">Arion vulgaris</name>
    <dbReference type="NCBI Taxonomy" id="1028688"/>
    <lineage>
        <taxon>Eukaryota</taxon>
        <taxon>Metazoa</taxon>
        <taxon>Spiralia</taxon>
        <taxon>Lophotrochozoa</taxon>
        <taxon>Mollusca</taxon>
        <taxon>Gastropoda</taxon>
        <taxon>Heterobranchia</taxon>
        <taxon>Euthyneura</taxon>
        <taxon>Panpulmonata</taxon>
        <taxon>Eupulmonata</taxon>
        <taxon>Stylommatophora</taxon>
        <taxon>Helicina</taxon>
        <taxon>Arionoidea</taxon>
        <taxon>Arionidae</taxon>
        <taxon>Arion</taxon>
    </lineage>
</organism>
<feature type="non-terminal residue" evidence="2">
    <location>
        <position position="1"/>
    </location>
</feature>
<reference evidence="2" key="1">
    <citation type="submission" date="2014-12" db="EMBL/GenBank/DDBJ databases">
        <title>Insight into the proteome of Arion vulgaris.</title>
        <authorList>
            <person name="Aradska J."/>
            <person name="Bulat T."/>
            <person name="Smidak R."/>
            <person name="Sarate P."/>
            <person name="Gangsoo J."/>
            <person name="Sialana F."/>
            <person name="Bilban M."/>
            <person name="Lubec G."/>
        </authorList>
    </citation>
    <scope>NUCLEOTIDE SEQUENCE</scope>
    <source>
        <tissue evidence="2">Skin</tissue>
    </source>
</reference>
<feature type="region of interest" description="Disordered" evidence="1">
    <location>
        <begin position="1"/>
        <end position="30"/>
    </location>
</feature>
<feature type="non-terminal residue" evidence="2">
    <location>
        <position position="99"/>
    </location>
</feature>
<evidence type="ECO:0000256" key="1">
    <source>
        <dbReference type="SAM" id="MobiDB-lite"/>
    </source>
</evidence>